<dbReference type="GO" id="GO:0005886">
    <property type="term" value="C:plasma membrane"/>
    <property type="evidence" value="ECO:0007669"/>
    <property type="project" value="UniProtKB-SubCell"/>
</dbReference>
<gene>
    <name evidence="14" type="primary">elyC</name>
    <name evidence="13" type="ordered locus">W5S_1993</name>
    <name evidence="14" type="ORF">F6Q06_14475</name>
</gene>
<dbReference type="AlphaFoldDB" id="A0A0H3I5P9"/>
<feature type="domain" description="DUF218" evidence="12">
    <location>
        <begin position="83"/>
        <end position="246"/>
    </location>
</feature>
<reference evidence="16" key="3">
    <citation type="submission" date="2023-07" db="EMBL/GenBank/DDBJ databases">
        <title>Identification of Pectobacterium versatile causing blackleg of potato from New York State with a whole genome sequencing approach.</title>
        <authorList>
            <person name="Ma X."/>
            <person name="Swingle B."/>
        </authorList>
    </citation>
    <scope>NUCLEOTIDE SEQUENCE [LARGE SCALE GENOMIC DNA]</scope>
    <source>
        <strain evidence="16">NY1588A</strain>
    </source>
</reference>
<dbReference type="Gene3D" id="3.40.50.620">
    <property type="entry name" value="HUPs"/>
    <property type="match status" value="1"/>
</dbReference>
<evidence type="ECO:0000256" key="10">
    <source>
        <dbReference type="SAM" id="MobiDB-lite"/>
    </source>
</evidence>
<protein>
    <recommendedName>
        <fullName evidence="9">Envelope biogenesis factor ElyC</fullName>
    </recommendedName>
</protein>
<evidence type="ECO:0000256" key="11">
    <source>
        <dbReference type="SAM" id="Phobius"/>
    </source>
</evidence>
<evidence type="ECO:0000256" key="3">
    <source>
        <dbReference type="ARBA" id="ARBA00022519"/>
    </source>
</evidence>
<sequence>MLFTLKKFVGGLLQPLPLLLLLMGVGLLLLWFTQRQRTGKTMILASWLMLILLSLQPVADRLLLPLESQYPTWRQTLQADNAEYIVVLGGGYTYNAEWAPSSNLISNSLPRVTEGVRLYHANPGAKLIFTGGAAQGNPVSSAKTAALVAESLGIPQQDIVILDTPRDTEEEAAATAKIVGARPFLLVTSANHLPRAIRFFQAQGLAPIPAPANQMAITSALNPWEKVFPSAYYLSHSERAWYETLGRLWQSLKGTSTAPHDAEQPQTHTSQGESSREATSNS</sequence>
<dbReference type="GO" id="GO:0043164">
    <property type="term" value="P:Gram-negative-bacterium-type cell wall biogenesis"/>
    <property type="evidence" value="ECO:0007669"/>
    <property type="project" value="TreeGrafter"/>
</dbReference>
<keyword evidence="2" id="KW-1003">Cell membrane</keyword>
<reference evidence="13" key="2">
    <citation type="submission" date="2012-03" db="EMBL/GenBank/DDBJ databases">
        <authorList>
            <person name="Koskinen P."/>
            <person name="Laine P."/>
            <person name="Niemi O."/>
            <person name="Nykyri J."/>
            <person name="Harjunpaa H."/>
            <person name="Auvinen P."/>
            <person name="Paulin L."/>
            <person name="Pirhonen M."/>
            <person name="Palva T."/>
            <person name="Holm L."/>
        </authorList>
    </citation>
    <scope>NUCLEOTIDE SEQUENCE</scope>
    <source>
        <strain evidence="13">SCC3193</strain>
    </source>
</reference>
<keyword evidence="7" id="KW-0961">Cell wall biogenesis/degradation</keyword>
<evidence type="ECO:0000256" key="9">
    <source>
        <dbReference type="ARBA" id="ARBA00070389"/>
    </source>
</evidence>
<dbReference type="PATRIC" id="fig|1166016.3.peg.2008"/>
<evidence type="ECO:0000313" key="13">
    <source>
        <dbReference type="EMBL" id="AFI90083.1"/>
    </source>
</evidence>
<dbReference type="FunFam" id="3.40.50.620:FF:000164">
    <property type="entry name" value="Envelope biogenesis factor ElyC"/>
    <property type="match status" value="1"/>
</dbReference>
<comment type="function">
    <text evidence="8">Plays a critical role in the metabolism of the essential lipid carrier used for cell wall synthesis.</text>
</comment>
<dbReference type="STRING" id="1905730.W5S_1993"/>
<dbReference type="GO" id="GO:0071555">
    <property type="term" value="P:cell wall organization"/>
    <property type="evidence" value="ECO:0007669"/>
    <property type="project" value="UniProtKB-KW"/>
</dbReference>
<dbReference type="EMBL" id="WABS01000028">
    <property type="protein sequence ID" value="MBI0555687.1"/>
    <property type="molecule type" value="Genomic_DNA"/>
</dbReference>
<dbReference type="Proteomes" id="UP000008044">
    <property type="component" value="Chromosome"/>
</dbReference>
<keyword evidence="5 11" id="KW-1133">Transmembrane helix</keyword>
<dbReference type="NCBIfam" id="NF007794">
    <property type="entry name" value="PRK10494.1"/>
    <property type="match status" value="1"/>
</dbReference>
<dbReference type="Pfam" id="PF02698">
    <property type="entry name" value="DUF218"/>
    <property type="match status" value="1"/>
</dbReference>
<dbReference type="KEGG" id="pec:W5S_1993"/>
<evidence type="ECO:0000259" key="12">
    <source>
        <dbReference type="Pfam" id="PF02698"/>
    </source>
</evidence>
<feature type="region of interest" description="Disordered" evidence="10">
    <location>
        <begin position="255"/>
        <end position="282"/>
    </location>
</feature>
<dbReference type="Proteomes" id="UP001194579">
    <property type="component" value="Unassembled WGS sequence"/>
</dbReference>
<accession>A0A0H3I5P9</accession>
<evidence type="ECO:0000256" key="4">
    <source>
        <dbReference type="ARBA" id="ARBA00022692"/>
    </source>
</evidence>
<keyword evidence="4 11" id="KW-0812">Transmembrane</keyword>
<keyword evidence="3" id="KW-0997">Cell inner membrane</keyword>
<evidence type="ECO:0000256" key="2">
    <source>
        <dbReference type="ARBA" id="ARBA00022475"/>
    </source>
</evidence>
<dbReference type="CDD" id="cd06259">
    <property type="entry name" value="YdcF-like"/>
    <property type="match status" value="1"/>
</dbReference>
<evidence type="ECO:0000256" key="1">
    <source>
        <dbReference type="ARBA" id="ARBA00004429"/>
    </source>
</evidence>
<reference evidence="14" key="4">
    <citation type="submission" date="2024-05" db="EMBL/GenBank/DDBJ databases">
        <title>Identification of Pectobacterium versatile causing blackleg of potato from New York State with a whole genome sequencing approach.</title>
        <authorList>
            <person name="Ma X."/>
            <person name="Swingle B."/>
        </authorList>
    </citation>
    <scope>NUCLEOTIDE SEQUENCE</scope>
    <source>
        <strain evidence="14">NY1588A</strain>
    </source>
</reference>
<organism evidence="13 15">
    <name type="scientific">Pectobacterium parmentieri</name>
    <dbReference type="NCBI Taxonomy" id="1905730"/>
    <lineage>
        <taxon>Bacteria</taxon>
        <taxon>Pseudomonadati</taxon>
        <taxon>Pseudomonadota</taxon>
        <taxon>Gammaproteobacteria</taxon>
        <taxon>Enterobacterales</taxon>
        <taxon>Pectobacteriaceae</taxon>
        <taxon>Pectobacterium</taxon>
    </lineage>
</organism>
<dbReference type="PANTHER" id="PTHR30336">
    <property type="entry name" value="INNER MEMBRANE PROTEIN, PROBABLE PERMEASE"/>
    <property type="match status" value="1"/>
</dbReference>
<dbReference type="PANTHER" id="PTHR30336:SF4">
    <property type="entry name" value="ENVELOPE BIOGENESIS FACTOR ELYC"/>
    <property type="match status" value="1"/>
</dbReference>
<evidence type="ECO:0000256" key="5">
    <source>
        <dbReference type="ARBA" id="ARBA00022989"/>
    </source>
</evidence>
<dbReference type="InterPro" id="IPR014729">
    <property type="entry name" value="Rossmann-like_a/b/a_fold"/>
</dbReference>
<dbReference type="eggNOG" id="COG1434">
    <property type="taxonomic scope" value="Bacteria"/>
</dbReference>
<evidence type="ECO:0000256" key="7">
    <source>
        <dbReference type="ARBA" id="ARBA00023316"/>
    </source>
</evidence>
<dbReference type="GO" id="GO:0000270">
    <property type="term" value="P:peptidoglycan metabolic process"/>
    <property type="evidence" value="ECO:0007669"/>
    <property type="project" value="TreeGrafter"/>
</dbReference>
<keyword evidence="6 11" id="KW-0472">Membrane</keyword>
<evidence type="ECO:0000313" key="15">
    <source>
        <dbReference type="Proteomes" id="UP000008044"/>
    </source>
</evidence>
<evidence type="ECO:0000256" key="8">
    <source>
        <dbReference type="ARBA" id="ARBA00053487"/>
    </source>
</evidence>
<dbReference type="RefSeq" id="WP_014699701.1">
    <property type="nucleotide sequence ID" value="NC_017845.1"/>
</dbReference>
<dbReference type="InterPro" id="IPR051599">
    <property type="entry name" value="Cell_Envelope_Assoc"/>
</dbReference>
<dbReference type="InterPro" id="IPR003848">
    <property type="entry name" value="DUF218"/>
</dbReference>
<proteinExistence type="predicted"/>
<dbReference type="HOGENOM" id="CLU_053514_0_0_6"/>
<keyword evidence="16" id="KW-1185">Reference proteome</keyword>
<evidence type="ECO:0000313" key="14">
    <source>
        <dbReference type="EMBL" id="MBI0555687.1"/>
    </source>
</evidence>
<comment type="subcellular location">
    <subcellularLocation>
        <location evidence="1">Cell inner membrane</location>
        <topology evidence="1">Multi-pass membrane protein</topology>
    </subcellularLocation>
</comment>
<evidence type="ECO:0000256" key="6">
    <source>
        <dbReference type="ARBA" id="ARBA00023136"/>
    </source>
</evidence>
<feature type="transmembrane region" description="Helical" evidence="11">
    <location>
        <begin position="12"/>
        <end position="32"/>
    </location>
</feature>
<evidence type="ECO:0000313" key="16">
    <source>
        <dbReference type="Proteomes" id="UP001194579"/>
    </source>
</evidence>
<reference evidence="13 15" key="1">
    <citation type="journal article" date="2012" name="J. Bacteriol.">
        <title>Genome sequence of Pectobacterium sp. strain SCC3193.</title>
        <authorList>
            <person name="Koskinen J.P."/>
            <person name="Laine P."/>
            <person name="Niemi O."/>
            <person name="Nykyri J."/>
            <person name="Harjunpaa H."/>
            <person name="Auvinen P."/>
            <person name="Paulin L."/>
            <person name="Pirhonen M."/>
            <person name="Palva T."/>
            <person name="Holm L."/>
        </authorList>
    </citation>
    <scope>NUCLEOTIDE SEQUENCE [LARGE SCALE GENOMIC DNA]</scope>
    <source>
        <strain evidence="13 15">SCC3193</strain>
    </source>
</reference>
<name>A0A0H3I5P9_PECPM</name>
<dbReference type="EMBL" id="CP003415">
    <property type="protein sequence ID" value="AFI90083.1"/>
    <property type="molecule type" value="Genomic_DNA"/>
</dbReference>